<dbReference type="InterPro" id="IPR016053">
    <property type="entry name" value="Haem_Oase-like"/>
</dbReference>
<dbReference type="InterPro" id="IPR002051">
    <property type="entry name" value="Haem_Oase"/>
</dbReference>
<reference evidence="4 5" key="1">
    <citation type="submission" date="2017-08" db="EMBL/GenBank/DDBJ databases">
        <title>Acidophilic green algal genome provides insights into adaptation to an acidic environment.</title>
        <authorList>
            <person name="Hirooka S."/>
            <person name="Hirose Y."/>
            <person name="Kanesaki Y."/>
            <person name="Higuchi S."/>
            <person name="Fujiwara T."/>
            <person name="Onuma R."/>
            <person name="Era A."/>
            <person name="Ohbayashi R."/>
            <person name="Uzuka A."/>
            <person name="Nozaki H."/>
            <person name="Yoshikawa H."/>
            <person name="Miyagishima S.Y."/>
        </authorList>
    </citation>
    <scope>NUCLEOTIDE SEQUENCE [LARGE SCALE GENOMIC DNA]</scope>
    <source>
        <strain evidence="4 5">NIES-2499</strain>
    </source>
</reference>
<evidence type="ECO:0000313" key="4">
    <source>
        <dbReference type="EMBL" id="GAX73429.1"/>
    </source>
</evidence>
<dbReference type="PRINTS" id="PR00088">
    <property type="entry name" value="HAEMOXYGNASE"/>
</dbReference>
<dbReference type="GO" id="GO:0004392">
    <property type="term" value="F:heme oxygenase (decyclizing) activity"/>
    <property type="evidence" value="ECO:0007669"/>
    <property type="project" value="InterPro"/>
</dbReference>
<proteinExistence type="predicted"/>
<dbReference type="SUPFAM" id="SSF48613">
    <property type="entry name" value="Heme oxygenase-like"/>
    <property type="match status" value="1"/>
</dbReference>
<dbReference type="PANTHER" id="PTHR10720">
    <property type="entry name" value="HEME OXYGENASE"/>
    <property type="match status" value="1"/>
</dbReference>
<evidence type="ECO:0000256" key="3">
    <source>
        <dbReference type="ARBA" id="ARBA00023004"/>
    </source>
</evidence>
<gene>
    <name evidence="4" type="ORF">CEUSTIGMA_g881.t1</name>
</gene>
<keyword evidence="5" id="KW-1185">Reference proteome</keyword>
<dbReference type="PANTHER" id="PTHR10720:SF0">
    <property type="entry name" value="HEME OXYGENASE"/>
    <property type="match status" value="1"/>
</dbReference>
<evidence type="ECO:0000256" key="2">
    <source>
        <dbReference type="ARBA" id="ARBA00022723"/>
    </source>
</evidence>
<dbReference type="GO" id="GO:0046872">
    <property type="term" value="F:metal ion binding"/>
    <property type="evidence" value="ECO:0007669"/>
    <property type="project" value="UniProtKB-KW"/>
</dbReference>
<keyword evidence="3" id="KW-0408">Iron</keyword>
<sequence>MSKLRLTEQFNDASKSVHSISNLLVNSRLLVLFTQRQLYARAIACFYFVFKALEDALIVAFERDKSIGSLKEVIQPLFRAQAFEEDLIFYLGPHWRSQVQRSAAIVAYEERIKHLLETDPRLLLAHVYTQHLAMAAGGQIIKRMARKQMQLEDGHGTAAYEYPEGRPSASELKSALKTKIDEVGTTFSEEVCKKLVEEHCLVFKYNNEIITAFRIRWQPFLKGLWVLCTSQTAVKITVAVLIPVTLGLGYQLMSR</sequence>
<accession>A0A250WRV4</accession>
<dbReference type="GO" id="GO:0006788">
    <property type="term" value="P:heme oxidation"/>
    <property type="evidence" value="ECO:0007669"/>
    <property type="project" value="InterPro"/>
</dbReference>
<evidence type="ECO:0000256" key="1">
    <source>
        <dbReference type="ARBA" id="ARBA00022617"/>
    </source>
</evidence>
<dbReference type="STRING" id="1157962.A0A250WRV4"/>
<dbReference type="AlphaFoldDB" id="A0A250WRV4"/>
<comment type="caution">
    <text evidence="4">The sequence shown here is derived from an EMBL/GenBank/DDBJ whole genome shotgun (WGS) entry which is preliminary data.</text>
</comment>
<dbReference type="OrthoDB" id="652091at2759"/>
<name>A0A250WRV4_9CHLO</name>
<dbReference type="EMBL" id="BEGY01000003">
    <property type="protein sequence ID" value="GAX73429.1"/>
    <property type="molecule type" value="Genomic_DNA"/>
</dbReference>
<keyword evidence="2" id="KW-0479">Metal-binding</keyword>
<organism evidence="4 5">
    <name type="scientific">Chlamydomonas eustigma</name>
    <dbReference type="NCBI Taxonomy" id="1157962"/>
    <lineage>
        <taxon>Eukaryota</taxon>
        <taxon>Viridiplantae</taxon>
        <taxon>Chlorophyta</taxon>
        <taxon>core chlorophytes</taxon>
        <taxon>Chlorophyceae</taxon>
        <taxon>CS clade</taxon>
        <taxon>Chlamydomonadales</taxon>
        <taxon>Chlamydomonadaceae</taxon>
        <taxon>Chlamydomonas</taxon>
    </lineage>
</organism>
<keyword evidence="1" id="KW-0349">Heme</keyword>
<evidence type="ECO:0000313" key="5">
    <source>
        <dbReference type="Proteomes" id="UP000232323"/>
    </source>
</evidence>
<protein>
    <submittedName>
        <fullName evidence="4">Uncharacterized protein</fullName>
    </submittedName>
</protein>
<dbReference type="Gene3D" id="1.20.910.10">
    <property type="entry name" value="Heme oxygenase-like"/>
    <property type="match status" value="1"/>
</dbReference>
<dbReference type="CDD" id="cd19165">
    <property type="entry name" value="HemeO"/>
    <property type="match status" value="1"/>
</dbReference>
<dbReference type="Proteomes" id="UP000232323">
    <property type="component" value="Unassembled WGS sequence"/>
</dbReference>
<dbReference type="Pfam" id="PF01126">
    <property type="entry name" value="Heme_oxygenase"/>
    <property type="match status" value="1"/>
</dbReference>
<dbReference type="InterPro" id="IPR016084">
    <property type="entry name" value="Haem_Oase-like_multi-hlx"/>
</dbReference>